<protein>
    <recommendedName>
        <fullName evidence="2">histidine kinase</fullName>
        <ecNumber evidence="2">2.7.13.3</ecNumber>
    </recommendedName>
</protein>
<evidence type="ECO:0000256" key="7">
    <source>
        <dbReference type="ARBA" id="ARBA00022840"/>
    </source>
</evidence>
<feature type="transmembrane region" description="Helical" evidence="9">
    <location>
        <begin position="34"/>
        <end position="50"/>
    </location>
</feature>
<proteinExistence type="predicted"/>
<accession>A0A9Y2ETW3</accession>
<reference evidence="13" key="1">
    <citation type="submission" date="2023-03" db="EMBL/GenBank/DDBJ databases">
        <title>Selenobaculum gbiensis gen. nov. sp. nov., a new bacterium isolated from the gut microbiota of IBD patient.</title>
        <authorList>
            <person name="Yeo S."/>
            <person name="Park H."/>
            <person name="Huh C.S."/>
        </authorList>
    </citation>
    <scope>NUCLEOTIDE SEQUENCE</scope>
    <source>
        <strain evidence="13">ICN-92133</strain>
    </source>
</reference>
<dbReference type="PROSITE" id="PS50112">
    <property type="entry name" value="PAS"/>
    <property type="match status" value="1"/>
</dbReference>
<dbReference type="Pfam" id="PF00512">
    <property type="entry name" value="HisKA"/>
    <property type="match status" value="1"/>
</dbReference>
<dbReference type="InterPro" id="IPR000014">
    <property type="entry name" value="PAS"/>
</dbReference>
<feature type="transmembrane region" description="Helical" evidence="9">
    <location>
        <begin position="179"/>
        <end position="200"/>
    </location>
</feature>
<feature type="transmembrane region" description="Helical" evidence="9">
    <location>
        <begin position="6"/>
        <end position="27"/>
    </location>
</feature>
<keyword evidence="7 13" id="KW-0067">ATP-binding</keyword>
<feature type="domain" description="PAS" evidence="11">
    <location>
        <begin position="210"/>
        <end position="284"/>
    </location>
</feature>
<keyword evidence="8" id="KW-0902">Two-component regulatory system</keyword>
<dbReference type="Gene3D" id="3.30.450.20">
    <property type="entry name" value="PAS domain"/>
    <property type="match status" value="1"/>
</dbReference>
<dbReference type="PROSITE" id="PS50113">
    <property type="entry name" value="PAC"/>
    <property type="match status" value="1"/>
</dbReference>
<keyword evidence="9" id="KW-0812">Transmembrane</keyword>
<evidence type="ECO:0000256" key="9">
    <source>
        <dbReference type="SAM" id="Phobius"/>
    </source>
</evidence>
<dbReference type="CDD" id="cd00082">
    <property type="entry name" value="HisKA"/>
    <property type="match status" value="1"/>
</dbReference>
<dbReference type="PANTHER" id="PTHR43065">
    <property type="entry name" value="SENSOR HISTIDINE KINASE"/>
    <property type="match status" value="1"/>
</dbReference>
<dbReference type="EC" id="2.7.13.3" evidence="2"/>
<dbReference type="InterPro" id="IPR036097">
    <property type="entry name" value="HisK_dim/P_sf"/>
</dbReference>
<dbReference type="SMART" id="SM00387">
    <property type="entry name" value="HATPase_c"/>
    <property type="match status" value="1"/>
</dbReference>
<dbReference type="InterPro" id="IPR000700">
    <property type="entry name" value="PAS-assoc_C"/>
</dbReference>
<evidence type="ECO:0000256" key="1">
    <source>
        <dbReference type="ARBA" id="ARBA00000085"/>
    </source>
</evidence>
<keyword evidence="9" id="KW-1133">Transmembrane helix</keyword>
<dbReference type="KEGG" id="sgbi:P3F81_12025"/>
<evidence type="ECO:0000259" key="11">
    <source>
        <dbReference type="PROSITE" id="PS50112"/>
    </source>
</evidence>
<evidence type="ECO:0000256" key="8">
    <source>
        <dbReference type="ARBA" id="ARBA00023012"/>
    </source>
</evidence>
<name>A0A9Y2ETW3_9FIRM</name>
<dbReference type="InterPro" id="IPR013655">
    <property type="entry name" value="PAS_fold_3"/>
</dbReference>
<dbReference type="AlphaFoldDB" id="A0A9Y2ETW3"/>
<dbReference type="Pfam" id="PF08447">
    <property type="entry name" value="PAS_3"/>
    <property type="match status" value="1"/>
</dbReference>
<organism evidence="13 14">
    <name type="scientific">Selenobaculum gibii</name>
    <dbReference type="NCBI Taxonomy" id="3054208"/>
    <lineage>
        <taxon>Bacteria</taxon>
        <taxon>Bacillati</taxon>
        <taxon>Bacillota</taxon>
        <taxon>Negativicutes</taxon>
        <taxon>Selenomonadales</taxon>
        <taxon>Selenomonadaceae</taxon>
        <taxon>Selenobaculum</taxon>
    </lineage>
</organism>
<feature type="transmembrane region" description="Helical" evidence="9">
    <location>
        <begin position="121"/>
        <end position="140"/>
    </location>
</feature>
<dbReference type="Pfam" id="PF02518">
    <property type="entry name" value="HATPase_c"/>
    <property type="match status" value="1"/>
</dbReference>
<keyword evidence="3" id="KW-0597">Phosphoprotein</keyword>
<evidence type="ECO:0000313" key="13">
    <source>
        <dbReference type="EMBL" id="WIW70595.1"/>
    </source>
</evidence>
<keyword evidence="5" id="KW-0547">Nucleotide-binding</keyword>
<feature type="transmembrane region" description="Helical" evidence="9">
    <location>
        <begin position="96"/>
        <end position="115"/>
    </location>
</feature>
<dbReference type="InterPro" id="IPR035965">
    <property type="entry name" value="PAS-like_dom_sf"/>
</dbReference>
<dbReference type="PANTHER" id="PTHR43065:SF46">
    <property type="entry name" value="C4-DICARBOXYLATE TRANSPORT SENSOR PROTEIN DCTB"/>
    <property type="match status" value="1"/>
</dbReference>
<feature type="domain" description="PAC" evidence="12">
    <location>
        <begin position="286"/>
        <end position="338"/>
    </location>
</feature>
<dbReference type="RefSeq" id="WP_147669539.1">
    <property type="nucleotide sequence ID" value="NZ_CP120678.1"/>
</dbReference>
<keyword evidence="4" id="KW-0808">Transferase</keyword>
<comment type="catalytic activity">
    <reaction evidence="1">
        <text>ATP + protein L-histidine = ADP + protein N-phospho-L-histidine.</text>
        <dbReference type="EC" id="2.7.13.3"/>
    </reaction>
</comment>
<evidence type="ECO:0000256" key="5">
    <source>
        <dbReference type="ARBA" id="ARBA00022741"/>
    </source>
</evidence>
<dbReference type="InterPro" id="IPR005467">
    <property type="entry name" value="His_kinase_dom"/>
</dbReference>
<dbReference type="InterPro" id="IPR001610">
    <property type="entry name" value="PAC"/>
</dbReference>
<gene>
    <name evidence="13" type="ORF">P3F81_12025</name>
</gene>
<dbReference type="InterPro" id="IPR036890">
    <property type="entry name" value="HATPase_C_sf"/>
</dbReference>
<feature type="domain" description="Histidine kinase" evidence="10">
    <location>
        <begin position="351"/>
        <end position="553"/>
    </location>
</feature>
<evidence type="ECO:0000313" key="14">
    <source>
        <dbReference type="Proteomes" id="UP001243623"/>
    </source>
</evidence>
<keyword evidence="14" id="KW-1185">Reference proteome</keyword>
<dbReference type="SMART" id="SM00388">
    <property type="entry name" value="HisKA"/>
    <property type="match status" value="1"/>
</dbReference>
<dbReference type="NCBIfam" id="TIGR00229">
    <property type="entry name" value="sensory_box"/>
    <property type="match status" value="1"/>
</dbReference>
<keyword evidence="9" id="KW-0472">Membrane</keyword>
<dbReference type="SMART" id="SM00086">
    <property type="entry name" value="PAC"/>
    <property type="match status" value="1"/>
</dbReference>
<dbReference type="Gene3D" id="3.30.565.10">
    <property type="entry name" value="Histidine kinase-like ATPase, C-terminal domain"/>
    <property type="match status" value="1"/>
</dbReference>
<evidence type="ECO:0000256" key="4">
    <source>
        <dbReference type="ARBA" id="ARBA00022679"/>
    </source>
</evidence>
<dbReference type="InterPro" id="IPR004358">
    <property type="entry name" value="Sig_transdc_His_kin-like_C"/>
</dbReference>
<dbReference type="InterPro" id="IPR003594">
    <property type="entry name" value="HATPase_dom"/>
</dbReference>
<dbReference type="SUPFAM" id="SSF47384">
    <property type="entry name" value="Homodimeric domain of signal transducing histidine kinase"/>
    <property type="match status" value="1"/>
</dbReference>
<dbReference type="Gene3D" id="1.10.287.130">
    <property type="match status" value="1"/>
</dbReference>
<evidence type="ECO:0000259" key="12">
    <source>
        <dbReference type="PROSITE" id="PS50113"/>
    </source>
</evidence>
<dbReference type="CDD" id="cd00130">
    <property type="entry name" value="PAS"/>
    <property type="match status" value="1"/>
</dbReference>
<dbReference type="SUPFAM" id="SSF55874">
    <property type="entry name" value="ATPase domain of HSP90 chaperone/DNA topoisomerase II/histidine kinase"/>
    <property type="match status" value="1"/>
</dbReference>
<keyword evidence="6" id="KW-0418">Kinase</keyword>
<dbReference type="GO" id="GO:0000155">
    <property type="term" value="F:phosphorelay sensor kinase activity"/>
    <property type="evidence" value="ECO:0007669"/>
    <property type="project" value="InterPro"/>
</dbReference>
<dbReference type="EMBL" id="CP120678">
    <property type="protein sequence ID" value="WIW70595.1"/>
    <property type="molecule type" value="Genomic_DNA"/>
</dbReference>
<evidence type="ECO:0000256" key="6">
    <source>
        <dbReference type="ARBA" id="ARBA00022777"/>
    </source>
</evidence>
<evidence type="ECO:0000256" key="2">
    <source>
        <dbReference type="ARBA" id="ARBA00012438"/>
    </source>
</evidence>
<evidence type="ECO:0000256" key="3">
    <source>
        <dbReference type="ARBA" id="ARBA00022553"/>
    </source>
</evidence>
<dbReference type="Proteomes" id="UP001243623">
    <property type="component" value="Chromosome"/>
</dbReference>
<feature type="transmembrane region" description="Helical" evidence="9">
    <location>
        <begin position="147"/>
        <end position="167"/>
    </location>
</feature>
<evidence type="ECO:0000259" key="10">
    <source>
        <dbReference type="PROSITE" id="PS50109"/>
    </source>
</evidence>
<dbReference type="SMART" id="SM00091">
    <property type="entry name" value="PAS"/>
    <property type="match status" value="1"/>
</dbReference>
<sequence>METINIPVITSLAGTAMIVVIYIYLYFLYEERCIGIWAIAWTTLFSRYVFFDSGLLTWQDSFFNFFVFQSLIIASCLLLVRGIYDFMGKPFDKQKLFGGIILLTVLNTFTDVIAPSPQIKLLFPLIVGSSIGLWMGVIFIRLKNLQGIGHLFTGFAYIAWNLFNLSYPFNIFSPLIANYSYIIGGTLRLCIGIGTLLVYFEKVRNDLIKKEHEARLFAENASDIIYYVEMYPTFKINYISPAVLQVTGYTVQDFMKNPTFYLKVIHPEDRKLIERFIRSAPDNIQDTLLLRIFDKNKKIIWLEQKVVPVYHRNNQFIGIQGIIRDISERKNLERLSSVLDKMSAVRNMAATVAHEIRNPMTTVKGYLQLMSRKNKYQSDHDKFKLMIDELNRANLIISEYLSASREKVILLKPCVLNDIILTILPLLEATAKDNFVTIKTKLSELPKIPLDENEIRQLILNIVRNGVEAMQNGGFLHIETVYNKNQVVLSIHDHGTGIPEEILNNIGTPFFTTKDTGTGLGLSVCYQIAARHNANIKIDTSNLGTTFHICFDL</sequence>
<dbReference type="GO" id="GO:0005524">
    <property type="term" value="F:ATP binding"/>
    <property type="evidence" value="ECO:0007669"/>
    <property type="project" value="UniProtKB-KW"/>
</dbReference>
<feature type="transmembrane region" description="Helical" evidence="9">
    <location>
        <begin position="62"/>
        <end position="84"/>
    </location>
</feature>
<dbReference type="PRINTS" id="PR00344">
    <property type="entry name" value="BCTRLSENSOR"/>
</dbReference>
<dbReference type="InterPro" id="IPR003661">
    <property type="entry name" value="HisK_dim/P_dom"/>
</dbReference>
<dbReference type="PROSITE" id="PS50109">
    <property type="entry name" value="HIS_KIN"/>
    <property type="match status" value="1"/>
</dbReference>
<dbReference type="SUPFAM" id="SSF55785">
    <property type="entry name" value="PYP-like sensor domain (PAS domain)"/>
    <property type="match status" value="1"/>
</dbReference>